<gene>
    <name evidence="1" type="ORF">Hsar01_03905</name>
</gene>
<dbReference type="EMBL" id="BAABRI010000030">
    <property type="protein sequence ID" value="GAA5484659.1"/>
    <property type="molecule type" value="Genomic_DNA"/>
</dbReference>
<proteinExistence type="predicted"/>
<evidence type="ECO:0000313" key="1">
    <source>
        <dbReference type="EMBL" id="GAA5484659.1"/>
    </source>
</evidence>
<keyword evidence="2" id="KW-1185">Reference proteome</keyword>
<name>A0ABP9UTH2_9BACT</name>
<accession>A0ABP9UTH2</accession>
<organism evidence="1 2">
    <name type="scientific">Haloferula sargassicola</name>
    <dbReference type="NCBI Taxonomy" id="490096"/>
    <lineage>
        <taxon>Bacteria</taxon>
        <taxon>Pseudomonadati</taxon>
        <taxon>Verrucomicrobiota</taxon>
        <taxon>Verrucomicrobiia</taxon>
        <taxon>Verrucomicrobiales</taxon>
        <taxon>Verrucomicrobiaceae</taxon>
        <taxon>Haloferula</taxon>
    </lineage>
</organism>
<sequence length="153" mass="16229">MKAILLFLVMGVMTVTPGAGLSVLYRIRGPEDCGDCVGFQARVSARQADFLTITVSVRPRDRNLSRDGLKAAGEIRAGSGGKSLALSRMESVARDGVFTFTFEVARTALPLAMISVSCQGGRDPSEVGEEYLLQLGGFAPAAAWATTEEDAVR</sequence>
<protein>
    <submittedName>
        <fullName evidence="1">Uncharacterized protein</fullName>
    </submittedName>
</protein>
<comment type="caution">
    <text evidence="1">The sequence shown here is derived from an EMBL/GenBank/DDBJ whole genome shotgun (WGS) entry which is preliminary data.</text>
</comment>
<dbReference type="Proteomes" id="UP001476282">
    <property type="component" value="Unassembled WGS sequence"/>
</dbReference>
<reference evidence="1 2" key="1">
    <citation type="submission" date="2024-02" db="EMBL/GenBank/DDBJ databases">
        <title>Haloferula sargassicola NBRC 104335.</title>
        <authorList>
            <person name="Ichikawa N."/>
            <person name="Katano-Makiyama Y."/>
            <person name="Hidaka K."/>
        </authorList>
    </citation>
    <scope>NUCLEOTIDE SEQUENCE [LARGE SCALE GENOMIC DNA]</scope>
    <source>
        <strain evidence="1 2">NBRC 104335</strain>
    </source>
</reference>
<evidence type="ECO:0000313" key="2">
    <source>
        <dbReference type="Proteomes" id="UP001476282"/>
    </source>
</evidence>